<name>A0A2Z6MFD5_TRISU</name>
<dbReference type="OrthoDB" id="1419807at2759"/>
<keyword evidence="2" id="KW-1185">Reference proteome</keyword>
<dbReference type="AlphaFoldDB" id="A0A2Z6MFD5"/>
<proteinExistence type="predicted"/>
<protein>
    <submittedName>
        <fullName evidence="1">Uncharacterized protein</fullName>
    </submittedName>
</protein>
<sequence>MEAALNRIGVRLSMVVCLPYMAKECNIDKNKIPQLDWPTILVYFSCCVLVLFKKFTDEASHSDFMSRCICELREIVGYDPDAKLDIPFHFKRANVIKIMLGSCLTLCRDHFILINDVLVKSQSPVLIDDRVLTEVEDYIRLVKLLCLIFLLNFTWAYPISVKALVNLHKSSC</sequence>
<evidence type="ECO:0000313" key="2">
    <source>
        <dbReference type="Proteomes" id="UP000242715"/>
    </source>
</evidence>
<dbReference type="EMBL" id="DF973377">
    <property type="protein sequence ID" value="GAU28663.1"/>
    <property type="molecule type" value="Genomic_DNA"/>
</dbReference>
<organism evidence="1 2">
    <name type="scientific">Trifolium subterraneum</name>
    <name type="common">Subterranean clover</name>
    <dbReference type="NCBI Taxonomy" id="3900"/>
    <lineage>
        <taxon>Eukaryota</taxon>
        <taxon>Viridiplantae</taxon>
        <taxon>Streptophyta</taxon>
        <taxon>Embryophyta</taxon>
        <taxon>Tracheophyta</taxon>
        <taxon>Spermatophyta</taxon>
        <taxon>Magnoliopsida</taxon>
        <taxon>eudicotyledons</taxon>
        <taxon>Gunneridae</taxon>
        <taxon>Pentapetalae</taxon>
        <taxon>rosids</taxon>
        <taxon>fabids</taxon>
        <taxon>Fabales</taxon>
        <taxon>Fabaceae</taxon>
        <taxon>Papilionoideae</taxon>
        <taxon>50 kb inversion clade</taxon>
        <taxon>NPAAA clade</taxon>
        <taxon>Hologalegina</taxon>
        <taxon>IRL clade</taxon>
        <taxon>Trifolieae</taxon>
        <taxon>Trifolium</taxon>
    </lineage>
</organism>
<evidence type="ECO:0000313" key="1">
    <source>
        <dbReference type="EMBL" id="GAU28663.1"/>
    </source>
</evidence>
<accession>A0A2Z6MFD5</accession>
<reference evidence="2" key="1">
    <citation type="journal article" date="2017" name="Front. Plant Sci.">
        <title>Climate Clever Clovers: New Paradigm to Reduce the Environmental Footprint of Ruminants by Breeding Low Methanogenic Forages Utilizing Haplotype Variation.</title>
        <authorList>
            <person name="Kaur P."/>
            <person name="Appels R."/>
            <person name="Bayer P.E."/>
            <person name="Keeble-Gagnere G."/>
            <person name="Wang J."/>
            <person name="Hirakawa H."/>
            <person name="Shirasawa K."/>
            <person name="Vercoe P."/>
            <person name="Stefanova K."/>
            <person name="Durmic Z."/>
            <person name="Nichols P."/>
            <person name="Revell C."/>
            <person name="Isobe S.N."/>
            <person name="Edwards D."/>
            <person name="Erskine W."/>
        </authorList>
    </citation>
    <scope>NUCLEOTIDE SEQUENCE [LARGE SCALE GENOMIC DNA]</scope>
    <source>
        <strain evidence="2">cv. Daliak</strain>
    </source>
</reference>
<dbReference type="Proteomes" id="UP000242715">
    <property type="component" value="Unassembled WGS sequence"/>
</dbReference>
<gene>
    <name evidence="1" type="ORF">TSUD_159450</name>
</gene>